<sequence length="667" mass="74866">MEYGPLVRPKSWTFRCRPSVRDVSGFLTRRNLRRCLGLFILVIVFTRIAHLHQTAYCAAFQTWRAQYAFPDLEEDTCEDPDGTSSDGYLEALMLPPRKRMDFLIFVIMSGSLIYLVEWQDTSVKVPKSSATALELEEREESRAVRKLQAMYFDRFCGMRPGASRLELELPELEGSTGDEASTPQVSEAQPKRLLLLHASPFCWLTRGPCGECMRVPLRRLRISQELAAVEKALSGKLRVDVDVASIHNLRKAKTKAKTEDLWLHLSAHTENGNALVLEDGCGGTEALSLEALVRLLRSGGEPQRGSFVFLSNCQSQSLAAAFYAAGVRHIVYTKRPVTDAMASRFASGLYLHLACGFSLKEAFQIARAEVDPIQEGDSGFRLLAAEDVRLRECTSACKWKAALRSPAFPLPSQVEDFVGREEILYDILQLLSQRRVVVLHCQRSLGRTALLLEIAHYMSVPGRRFAQRCIFGQAQEVKDGLLILDDADAALTKHQDLLRKNLECPDFFLLVGCRYPHWDLFQDQVKPVHVELPPLSALASATLFAQRCHRPLTLQDVLPGGAASPSPATRALSRERARQLLRPLVSVFQGNPALIRQATRRQPVSHRAGLLAQLPDPFAFFLLEFFPAPLDFLPLPPGRMPSAGWRSRSSFTRRAWRTNTKFAPRRC</sequence>
<keyword evidence="3" id="KW-1185">Reference proteome</keyword>
<dbReference type="Pfam" id="PF12770">
    <property type="entry name" value="CHAT"/>
    <property type="match status" value="1"/>
</dbReference>
<dbReference type="InterPro" id="IPR027417">
    <property type="entry name" value="P-loop_NTPase"/>
</dbReference>
<dbReference type="Proteomes" id="UP001178507">
    <property type="component" value="Unassembled WGS sequence"/>
</dbReference>
<comment type="caution">
    <text evidence="2">The sequence shown here is derived from an EMBL/GenBank/DDBJ whole genome shotgun (WGS) entry which is preliminary data.</text>
</comment>
<accession>A0AA36IXL8</accession>
<dbReference type="EMBL" id="CAUJNA010003135">
    <property type="protein sequence ID" value="CAJ1395367.1"/>
    <property type="molecule type" value="Genomic_DNA"/>
</dbReference>
<reference evidence="2" key="1">
    <citation type="submission" date="2023-08" db="EMBL/GenBank/DDBJ databases">
        <authorList>
            <person name="Chen Y."/>
            <person name="Shah S."/>
            <person name="Dougan E. K."/>
            <person name="Thang M."/>
            <person name="Chan C."/>
        </authorList>
    </citation>
    <scope>NUCLEOTIDE SEQUENCE</scope>
</reference>
<evidence type="ECO:0000313" key="3">
    <source>
        <dbReference type="Proteomes" id="UP001178507"/>
    </source>
</evidence>
<evidence type="ECO:0000259" key="1">
    <source>
        <dbReference type="Pfam" id="PF12770"/>
    </source>
</evidence>
<dbReference type="InterPro" id="IPR024983">
    <property type="entry name" value="CHAT_dom"/>
</dbReference>
<evidence type="ECO:0000313" key="2">
    <source>
        <dbReference type="EMBL" id="CAJ1395367.1"/>
    </source>
</evidence>
<dbReference type="AlphaFoldDB" id="A0AA36IXL8"/>
<feature type="domain" description="CHAT" evidence="1">
    <location>
        <begin position="221"/>
        <end position="370"/>
    </location>
</feature>
<dbReference type="Gene3D" id="3.40.50.300">
    <property type="entry name" value="P-loop containing nucleotide triphosphate hydrolases"/>
    <property type="match status" value="1"/>
</dbReference>
<organism evidence="2 3">
    <name type="scientific">Effrenium voratum</name>
    <dbReference type="NCBI Taxonomy" id="2562239"/>
    <lineage>
        <taxon>Eukaryota</taxon>
        <taxon>Sar</taxon>
        <taxon>Alveolata</taxon>
        <taxon>Dinophyceae</taxon>
        <taxon>Suessiales</taxon>
        <taxon>Symbiodiniaceae</taxon>
        <taxon>Effrenium</taxon>
    </lineage>
</organism>
<dbReference type="SUPFAM" id="SSF52540">
    <property type="entry name" value="P-loop containing nucleoside triphosphate hydrolases"/>
    <property type="match status" value="1"/>
</dbReference>
<protein>
    <recommendedName>
        <fullName evidence="1">CHAT domain-containing protein</fullName>
    </recommendedName>
</protein>
<name>A0AA36IXL8_9DINO</name>
<gene>
    <name evidence="2" type="ORF">EVOR1521_LOCUS19809</name>
</gene>
<proteinExistence type="predicted"/>